<evidence type="ECO:0000313" key="3">
    <source>
        <dbReference type="Proteomes" id="UP000032578"/>
    </source>
</evidence>
<dbReference type="EMBL" id="JTDW01000001">
    <property type="protein sequence ID" value="KJD37063.1"/>
    <property type="molecule type" value="Genomic_DNA"/>
</dbReference>
<evidence type="ECO:0000256" key="1">
    <source>
        <dbReference type="SAM" id="Phobius"/>
    </source>
</evidence>
<evidence type="ECO:0000313" key="2">
    <source>
        <dbReference type="EMBL" id="KJD37063.1"/>
    </source>
</evidence>
<gene>
    <name evidence="2" type="ORF">PW52_00975</name>
</gene>
<comment type="caution">
    <text evidence="2">The sequence shown here is derived from an EMBL/GenBank/DDBJ whole genome shotgun (WGS) entry which is preliminary data.</text>
</comment>
<accession>A0A0D7WED5</accession>
<reference evidence="2 3" key="1">
    <citation type="submission" date="2014-11" db="EMBL/GenBank/DDBJ databases">
        <title>Tamlana sedimentorum sp. nov., isolated from shallow sand sediments of the Sea of Japan.</title>
        <authorList>
            <person name="Romanenko L.A."/>
        </authorList>
    </citation>
    <scope>NUCLEOTIDE SEQUENCE [LARGE SCALE GENOMIC DNA]</scope>
    <source>
        <strain evidence="2 3">JCM 19808</strain>
    </source>
</reference>
<dbReference type="AlphaFoldDB" id="A0A0D7WED5"/>
<feature type="transmembrane region" description="Helical" evidence="1">
    <location>
        <begin position="12"/>
        <end position="29"/>
    </location>
</feature>
<dbReference type="PATRIC" id="fig|1435349.4.peg.198"/>
<keyword evidence="1" id="KW-1133">Transmembrane helix</keyword>
<name>A0A0D7WED5_9FLAO</name>
<keyword evidence="3" id="KW-1185">Reference proteome</keyword>
<keyword evidence="1" id="KW-0472">Membrane</keyword>
<proteinExistence type="predicted"/>
<dbReference type="STRING" id="1435349.PW52_00975"/>
<feature type="transmembrane region" description="Helical" evidence="1">
    <location>
        <begin position="35"/>
        <end position="56"/>
    </location>
</feature>
<dbReference type="Proteomes" id="UP000032578">
    <property type="component" value="Unassembled WGS sequence"/>
</dbReference>
<organism evidence="2 3">
    <name type="scientific">Neotamlana sedimentorum</name>
    <dbReference type="NCBI Taxonomy" id="1435349"/>
    <lineage>
        <taxon>Bacteria</taxon>
        <taxon>Pseudomonadati</taxon>
        <taxon>Bacteroidota</taxon>
        <taxon>Flavobacteriia</taxon>
        <taxon>Flavobacteriales</taxon>
        <taxon>Flavobacteriaceae</taxon>
        <taxon>Neotamlana</taxon>
    </lineage>
</organism>
<sequence length="68" mass="7800">MPTKAKKHLNNYWLAVLISFISMGISYKLKNNDDIIILSIISFIVVPMLIATYHLYISYLLKTGRAIN</sequence>
<protein>
    <submittedName>
        <fullName evidence="2">Uncharacterized protein</fullName>
    </submittedName>
</protein>
<keyword evidence="1" id="KW-0812">Transmembrane</keyword>